<dbReference type="Proteomes" id="UP000310200">
    <property type="component" value="Unassembled WGS sequence"/>
</dbReference>
<dbReference type="AlphaFoldDB" id="A0A4S2KU66"/>
<dbReference type="EMBL" id="QBLH01000986">
    <property type="protein sequence ID" value="TGZ53593.1"/>
    <property type="molecule type" value="Genomic_DNA"/>
</dbReference>
<organism evidence="2 3">
    <name type="scientific">Temnothorax longispinosus</name>
    <dbReference type="NCBI Taxonomy" id="300112"/>
    <lineage>
        <taxon>Eukaryota</taxon>
        <taxon>Metazoa</taxon>
        <taxon>Ecdysozoa</taxon>
        <taxon>Arthropoda</taxon>
        <taxon>Hexapoda</taxon>
        <taxon>Insecta</taxon>
        <taxon>Pterygota</taxon>
        <taxon>Neoptera</taxon>
        <taxon>Endopterygota</taxon>
        <taxon>Hymenoptera</taxon>
        <taxon>Apocrita</taxon>
        <taxon>Aculeata</taxon>
        <taxon>Formicoidea</taxon>
        <taxon>Formicidae</taxon>
        <taxon>Myrmicinae</taxon>
        <taxon>Temnothorax</taxon>
    </lineage>
</organism>
<sequence>MLHTSRSLSSPIDHAELQPGEERLPVPLMGHSLIAWNARIRPQPKKSRERQKKTTDESSQSQKQEAHKRYRDKWIVCTVRTRKQNSGKTESPPVYLQLIEGTTVLNAIPLHSGI</sequence>
<feature type="compositionally biased region" description="Basic residues" evidence="1">
    <location>
        <begin position="42"/>
        <end position="51"/>
    </location>
</feature>
<gene>
    <name evidence="2" type="ORF">DBV15_05153</name>
</gene>
<evidence type="ECO:0000313" key="3">
    <source>
        <dbReference type="Proteomes" id="UP000310200"/>
    </source>
</evidence>
<keyword evidence="3" id="KW-1185">Reference proteome</keyword>
<feature type="compositionally biased region" description="Polar residues" evidence="1">
    <location>
        <begin position="1"/>
        <end position="10"/>
    </location>
</feature>
<proteinExistence type="predicted"/>
<evidence type="ECO:0000313" key="2">
    <source>
        <dbReference type="EMBL" id="TGZ53593.1"/>
    </source>
</evidence>
<feature type="region of interest" description="Disordered" evidence="1">
    <location>
        <begin position="1"/>
        <end position="70"/>
    </location>
</feature>
<protein>
    <submittedName>
        <fullName evidence="2">Uncharacterized protein</fullName>
    </submittedName>
</protein>
<reference evidence="2 3" key="1">
    <citation type="journal article" date="2019" name="Philos. Trans. R. Soc. Lond., B, Biol. Sci.">
        <title>Ant behaviour and brain gene expression of defending hosts depend on the ecological success of the intruding social parasite.</title>
        <authorList>
            <person name="Kaur R."/>
            <person name="Stoldt M."/>
            <person name="Jongepier E."/>
            <person name="Feldmeyer B."/>
            <person name="Menzel F."/>
            <person name="Bornberg-Bauer E."/>
            <person name="Foitzik S."/>
        </authorList>
    </citation>
    <scope>NUCLEOTIDE SEQUENCE [LARGE SCALE GENOMIC DNA]</scope>
    <source>
        <tissue evidence="2">Whole body</tissue>
    </source>
</reference>
<accession>A0A4S2KU66</accession>
<feature type="compositionally biased region" description="Basic and acidic residues" evidence="1">
    <location>
        <begin position="13"/>
        <end position="24"/>
    </location>
</feature>
<feature type="non-terminal residue" evidence="2">
    <location>
        <position position="114"/>
    </location>
</feature>
<name>A0A4S2KU66_9HYME</name>
<evidence type="ECO:0000256" key="1">
    <source>
        <dbReference type="SAM" id="MobiDB-lite"/>
    </source>
</evidence>
<comment type="caution">
    <text evidence="2">The sequence shown here is derived from an EMBL/GenBank/DDBJ whole genome shotgun (WGS) entry which is preliminary data.</text>
</comment>